<organism evidence="1 2">
    <name type="scientific">Juglans regia</name>
    <name type="common">English walnut</name>
    <dbReference type="NCBI Taxonomy" id="51240"/>
    <lineage>
        <taxon>Eukaryota</taxon>
        <taxon>Viridiplantae</taxon>
        <taxon>Streptophyta</taxon>
        <taxon>Embryophyta</taxon>
        <taxon>Tracheophyta</taxon>
        <taxon>Spermatophyta</taxon>
        <taxon>Magnoliopsida</taxon>
        <taxon>eudicotyledons</taxon>
        <taxon>Gunneridae</taxon>
        <taxon>Pentapetalae</taxon>
        <taxon>rosids</taxon>
        <taxon>fabids</taxon>
        <taxon>Fagales</taxon>
        <taxon>Juglandaceae</taxon>
        <taxon>Juglans</taxon>
    </lineage>
</organism>
<name>A0A833UH73_JUGRE</name>
<dbReference type="Gramene" id="Jr12_05360_p1">
    <property type="protein sequence ID" value="cds.Jr12_05360_p1"/>
    <property type="gene ID" value="Jr12_05360"/>
</dbReference>
<reference evidence="1" key="2">
    <citation type="submission" date="2020-03" db="EMBL/GenBank/DDBJ databases">
        <title>Walnut 2.0.</title>
        <authorList>
            <person name="Marrano A."/>
            <person name="Britton M."/>
            <person name="Zimin A.V."/>
            <person name="Zaini P.A."/>
            <person name="Workman R."/>
            <person name="Puiu D."/>
            <person name="Bianco L."/>
            <person name="Allen B.J."/>
            <person name="Troggio M."/>
            <person name="Leslie C.A."/>
            <person name="Timp W."/>
            <person name="Dendekar A."/>
            <person name="Salzberg S.L."/>
            <person name="Neale D.B."/>
        </authorList>
    </citation>
    <scope>NUCLEOTIDE SEQUENCE</scope>
    <source>
        <tissue evidence="1">Leaves</tissue>
    </source>
</reference>
<evidence type="ECO:0000313" key="2">
    <source>
        <dbReference type="Proteomes" id="UP000619265"/>
    </source>
</evidence>
<protein>
    <recommendedName>
        <fullName evidence="3">Secreted RxLR effector protein 161-like</fullName>
    </recommendedName>
</protein>
<dbReference type="EMBL" id="LIHL02000012">
    <property type="protein sequence ID" value="KAF5451755.1"/>
    <property type="molecule type" value="Genomic_DNA"/>
</dbReference>
<dbReference type="Proteomes" id="UP000619265">
    <property type="component" value="Unassembled WGS sequence"/>
</dbReference>
<gene>
    <name evidence="1" type="ORF">F2P56_026832</name>
</gene>
<evidence type="ECO:0000313" key="1">
    <source>
        <dbReference type="EMBL" id="KAF5451755.1"/>
    </source>
</evidence>
<dbReference type="PANTHER" id="PTHR11439">
    <property type="entry name" value="GAG-POL-RELATED RETROTRANSPOSON"/>
    <property type="match status" value="1"/>
</dbReference>
<sequence length="120" mass="13763">MLEAMPVSSPMAASTRLFAYEGEQFSDHTLYRSTIGALQYLCITRPDIAFSVNKLSQFLHKPTTLHWHSVKHLLHYLKQAIDFRLQFHKSHSLSLQVYSDADWSGSCDDRCSTGGYYVFL</sequence>
<proteinExistence type="predicted"/>
<reference evidence="1" key="1">
    <citation type="submission" date="2015-10" db="EMBL/GenBank/DDBJ databases">
        <authorList>
            <person name="Martinez-Garcia P.J."/>
            <person name="Crepeau M.W."/>
            <person name="Puiu D."/>
            <person name="Gonzalez-Ibeas D."/>
            <person name="Whalen J."/>
            <person name="Stevens K."/>
            <person name="Paul R."/>
            <person name="Butterfield T."/>
            <person name="Britton M."/>
            <person name="Reagan R."/>
            <person name="Chakraborty S."/>
            <person name="Walawage S.L."/>
            <person name="Vasquez-Gross H.A."/>
            <person name="Cardeno C."/>
            <person name="Famula R."/>
            <person name="Pratt K."/>
            <person name="Kuruganti S."/>
            <person name="Aradhya M.K."/>
            <person name="Leslie C.A."/>
            <person name="Dandekar A.M."/>
            <person name="Salzberg S.L."/>
            <person name="Wegrzyn J.L."/>
            <person name="Langley C.H."/>
            <person name="Neale D.B."/>
        </authorList>
    </citation>
    <scope>NUCLEOTIDE SEQUENCE</scope>
    <source>
        <tissue evidence="1">Leaves</tissue>
    </source>
</reference>
<dbReference type="AlphaFoldDB" id="A0A833UH73"/>
<dbReference type="PANTHER" id="PTHR11439:SF467">
    <property type="entry name" value="INTEGRASE CATALYTIC DOMAIN-CONTAINING PROTEIN"/>
    <property type="match status" value="1"/>
</dbReference>
<accession>A0A833UH73</accession>
<evidence type="ECO:0008006" key="3">
    <source>
        <dbReference type="Google" id="ProtNLM"/>
    </source>
</evidence>
<comment type="caution">
    <text evidence="1">The sequence shown here is derived from an EMBL/GenBank/DDBJ whole genome shotgun (WGS) entry which is preliminary data.</text>
</comment>